<organism evidence="1 2">
    <name type="scientific">Escherichia coli</name>
    <dbReference type="NCBI Taxonomy" id="562"/>
    <lineage>
        <taxon>Bacteria</taxon>
        <taxon>Pseudomonadati</taxon>
        <taxon>Pseudomonadota</taxon>
        <taxon>Gammaproteobacteria</taxon>
        <taxon>Enterobacterales</taxon>
        <taxon>Enterobacteriaceae</taxon>
        <taxon>Escherichia</taxon>
    </lineage>
</organism>
<sequence>MVSRTATDPGIQFVGNIARSSACETAVALSASKVNPIRRNFGIRLSLLSWKVER</sequence>
<gene>
    <name evidence="1" type="ORF">NCTC9044_01085</name>
</gene>
<reference evidence="1 2" key="1">
    <citation type="submission" date="2018-12" db="EMBL/GenBank/DDBJ databases">
        <authorList>
            <consortium name="Pathogen Informatics"/>
        </authorList>
    </citation>
    <scope>NUCLEOTIDE SEQUENCE [LARGE SCALE GENOMIC DNA]</scope>
    <source>
        <strain evidence="1 2">NCTC9044</strain>
    </source>
</reference>
<dbReference type="AlphaFoldDB" id="A0A447X4F5"/>
<protein>
    <submittedName>
        <fullName evidence="1">Uncharacterized protein</fullName>
    </submittedName>
</protein>
<name>A0A447X4F5_ECOLX</name>
<proteinExistence type="predicted"/>
<accession>A0A447X4F5</accession>
<dbReference type="EMBL" id="LR134238">
    <property type="protein sequence ID" value="VED07950.1"/>
    <property type="molecule type" value="Genomic_DNA"/>
</dbReference>
<evidence type="ECO:0000313" key="1">
    <source>
        <dbReference type="EMBL" id="VED07950.1"/>
    </source>
</evidence>
<evidence type="ECO:0000313" key="2">
    <source>
        <dbReference type="Proteomes" id="UP000271797"/>
    </source>
</evidence>
<dbReference type="Proteomes" id="UP000271797">
    <property type="component" value="Chromosome"/>
</dbReference>